<dbReference type="OrthoDB" id="233597at2157"/>
<keyword evidence="3" id="KW-0732">Signal</keyword>
<dbReference type="Pfam" id="PF00496">
    <property type="entry name" value="SBP_bac_5"/>
    <property type="match status" value="1"/>
</dbReference>
<keyword evidence="6" id="KW-1185">Reference proteome</keyword>
<dbReference type="Gene3D" id="3.10.105.10">
    <property type="entry name" value="Dipeptide-binding Protein, Domain 3"/>
    <property type="match status" value="1"/>
</dbReference>
<comment type="similarity">
    <text evidence="1">Belongs to the bacterial solute-binding protein 5 family.</text>
</comment>
<evidence type="ECO:0000313" key="6">
    <source>
        <dbReference type="Proteomes" id="UP000075321"/>
    </source>
</evidence>
<protein>
    <submittedName>
        <fullName evidence="5">Bacterial extracellular solute-binding protein, family 5 middle</fullName>
    </submittedName>
</protein>
<comment type="caution">
    <text evidence="5">The sequence shown here is derived from an EMBL/GenBank/DDBJ whole genome shotgun (WGS) entry which is preliminary data.</text>
</comment>
<proteinExistence type="inferred from homology"/>
<dbReference type="EMBL" id="LTAZ01000013">
    <property type="protein sequence ID" value="KYH24474.1"/>
    <property type="molecule type" value="Genomic_DNA"/>
</dbReference>
<name>A0A151AA53_9EURY</name>
<dbReference type="AlphaFoldDB" id="A0A151AA53"/>
<evidence type="ECO:0000313" key="5">
    <source>
        <dbReference type="EMBL" id="KYH24474.1"/>
    </source>
</evidence>
<dbReference type="PATRIC" id="fig|1008153.3.peg.3641"/>
<keyword evidence="2" id="KW-0813">Transport</keyword>
<accession>A0A151AA53</accession>
<gene>
    <name evidence="5" type="ORF">HAPAU_34570</name>
</gene>
<dbReference type="Gene3D" id="3.40.190.10">
    <property type="entry name" value="Periplasmic binding protein-like II"/>
    <property type="match status" value="1"/>
</dbReference>
<dbReference type="SUPFAM" id="SSF53850">
    <property type="entry name" value="Periplasmic binding protein-like II"/>
    <property type="match status" value="1"/>
</dbReference>
<dbReference type="InterPro" id="IPR000914">
    <property type="entry name" value="SBP_5_dom"/>
</dbReference>
<organism evidence="5 6">
    <name type="scientific">Halalkalicoccus paucihalophilus</name>
    <dbReference type="NCBI Taxonomy" id="1008153"/>
    <lineage>
        <taxon>Archaea</taxon>
        <taxon>Methanobacteriati</taxon>
        <taxon>Methanobacteriota</taxon>
        <taxon>Stenosarchaea group</taxon>
        <taxon>Halobacteria</taxon>
        <taxon>Halobacteriales</taxon>
        <taxon>Halococcaceae</taxon>
        <taxon>Halalkalicoccus</taxon>
    </lineage>
</organism>
<dbReference type="GO" id="GO:0015833">
    <property type="term" value="P:peptide transport"/>
    <property type="evidence" value="ECO:0007669"/>
    <property type="project" value="TreeGrafter"/>
</dbReference>
<dbReference type="Proteomes" id="UP000075321">
    <property type="component" value="Unassembled WGS sequence"/>
</dbReference>
<evidence type="ECO:0000256" key="2">
    <source>
        <dbReference type="ARBA" id="ARBA00022448"/>
    </source>
</evidence>
<sequence length="627" mass="71157">MVDNTNRRHRYLSRLDSIDRRQFLALTGGTAAGLAGCMGSEGGETNGNPTLTRISGSTLPDEYNWSPYGENWPSRMVDFANDRLYIPYNDGEVGTPALESWDYDGNEQVLTKRLRDDLAFWNGDQYTAEDMYTWEEMNRLMSPEGSEYEEIWQEDKLTIKYRLKEPKNPALIETLNLGVEMGENLHTLNTATWKPYLERLQDASSDGARDEVAAEILDVTIGMDQYMDEGLGTGSYEIVDWSMEAVTFEPAEHHRYSDAVQIEQYEELIAGGAAEDELIMNQQIDLGTVALEDKYAGGLPDHYQNIAQYPSKFMYKVLINWNHTDALADYAVRRAMAAVIDTQNVVTNFETGFPIEVHTGIEREWNKTYVGNDLDNFIDYAPKTSDYDLADGFLEQGGYSREDGTIYGPDGGEIDPIVMTIGTDGFFNVPGQTVRGQLEEYGFPIEFEGAEQSTVNDRIEEDMDWGISMYSHYAADTLHPVSFFRTHHLFGLRLASTTALGGDSAARGQINEWLDEGRTHSPYNGKALLWEVPTEIGQQDLSGGTEEINLHETVQEIHRTDDTEWTNDQIKKLCWMWNFYMPDIDVLYRESGHWANTKDFDWPIGDRRLQTNNGPYPLIKDGTVGYK</sequence>
<dbReference type="InterPro" id="IPR039424">
    <property type="entry name" value="SBP_5"/>
</dbReference>
<reference evidence="5 6" key="1">
    <citation type="submission" date="2016-02" db="EMBL/GenBank/DDBJ databases">
        <title>Genome sequence of Halalkalicoccus paucihalophilus DSM 24557.</title>
        <authorList>
            <person name="Poehlein A."/>
            <person name="Daniel R."/>
        </authorList>
    </citation>
    <scope>NUCLEOTIDE SEQUENCE [LARGE SCALE GENOMIC DNA]</scope>
    <source>
        <strain evidence="5 6">DSM 24557</strain>
    </source>
</reference>
<feature type="domain" description="Solute-binding protein family 5" evidence="4">
    <location>
        <begin position="98"/>
        <end position="485"/>
    </location>
</feature>
<evidence type="ECO:0000259" key="4">
    <source>
        <dbReference type="Pfam" id="PF00496"/>
    </source>
</evidence>
<dbReference type="GO" id="GO:1904680">
    <property type="term" value="F:peptide transmembrane transporter activity"/>
    <property type="evidence" value="ECO:0007669"/>
    <property type="project" value="TreeGrafter"/>
</dbReference>
<dbReference type="PANTHER" id="PTHR30290">
    <property type="entry name" value="PERIPLASMIC BINDING COMPONENT OF ABC TRANSPORTER"/>
    <property type="match status" value="1"/>
</dbReference>
<dbReference type="PANTHER" id="PTHR30290:SF9">
    <property type="entry name" value="OLIGOPEPTIDE-BINDING PROTEIN APPA"/>
    <property type="match status" value="1"/>
</dbReference>
<dbReference type="RefSeq" id="WP_169802677.1">
    <property type="nucleotide sequence ID" value="NZ_LTAZ01000013.1"/>
</dbReference>
<evidence type="ECO:0000256" key="1">
    <source>
        <dbReference type="ARBA" id="ARBA00005695"/>
    </source>
</evidence>
<evidence type="ECO:0000256" key="3">
    <source>
        <dbReference type="ARBA" id="ARBA00022729"/>
    </source>
</evidence>